<evidence type="ECO:0008006" key="3">
    <source>
        <dbReference type="Google" id="ProtNLM"/>
    </source>
</evidence>
<comment type="caution">
    <text evidence="1">The sequence shown here is derived from an EMBL/GenBank/DDBJ whole genome shotgun (WGS) entry which is preliminary data.</text>
</comment>
<gene>
    <name evidence="1" type="ORF">AQPW35_16350</name>
</gene>
<dbReference type="Proteomes" id="UP000301751">
    <property type="component" value="Unassembled WGS sequence"/>
</dbReference>
<keyword evidence="2" id="KW-1185">Reference proteome</keyword>
<evidence type="ECO:0000313" key="2">
    <source>
        <dbReference type="Proteomes" id="UP000301751"/>
    </source>
</evidence>
<protein>
    <recommendedName>
        <fullName evidence="3">TonB C-terminal domain-containing protein</fullName>
    </recommendedName>
</protein>
<accession>A0A480ALV4</accession>
<organism evidence="1 2">
    <name type="scientific">Pseudaquabacterium pictum</name>
    <dbReference type="NCBI Taxonomy" id="2315236"/>
    <lineage>
        <taxon>Bacteria</taxon>
        <taxon>Pseudomonadati</taxon>
        <taxon>Pseudomonadota</taxon>
        <taxon>Betaproteobacteria</taxon>
        <taxon>Burkholderiales</taxon>
        <taxon>Sphaerotilaceae</taxon>
        <taxon>Pseudaquabacterium</taxon>
    </lineage>
</organism>
<name>A0A480ALV4_9BURK</name>
<dbReference type="EMBL" id="BJCL01000003">
    <property type="protein sequence ID" value="GCL62554.1"/>
    <property type="molecule type" value="Genomic_DNA"/>
</dbReference>
<evidence type="ECO:0000313" key="1">
    <source>
        <dbReference type="EMBL" id="GCL62554.1"/>
    </source>
</evidence>
<proteinExistence type="predicted"/>
<reference evidence="2" key="1">
    <citation type="submission" date="2019-03" db="EMBL/GenBank/DDBJ databases">
        <title>Aquabacterium pictum sp.nov., the first bacteriochlorophyll a-containing freshwater bacterium in the genus Aquabacterium of the class Betaproteobacteria.</title>
        <authorList>
            <person name="Hirose S."/>
            <person name="Tank M."/>
            <person name="Hara E."/>
            <person name="Tamaki H."/>
            <person name="Takaichi S."/>
            <person name="Haruta S."/>
            <person name="Hanada S."/>
        </authorList>
    </citation>
    <scope>NUCLEOTIDE SEQUENCE [LARGE SCALE GENOMIC DNA]</scope>
    <source>
        <strain evidence="2">W35</strain>
    </source>
</reference>
<sequence>MIRREAVSGSRIPINRPYEKLTESEREQVRNWYESMPEADEPPFPKDGLRPILDALRKAQDKLFVTGDLFPIATVDSTGVVTNVKAIGSPSPEMVRFASSVMLLTRFKPAVCTGSPCQMEFPLWQIFRVE</sequence>
<dbReference type="AlphaFoldDB" id="A0A480ALV4"/>